<name>A0A023DZU6_9PROT</name>
<dbReference type="AlphaFoldDB" id="A0A023DZU6"/>
<dbReference type="EMBL" id="BAUP01000117">
    <property type="protein sequence ID" value="GAJ46600.1"/>
    <property type="molecule type" value="Genomic_DNA"/>
</dbReference>
<keyword evidence="2" id="KW-1185">Reference proteome</keyword>
<evidence type="ECO:0000313" key="1">
    <source>
        <dbReference type="EMBL" id="GAJ46600.1"/>
    </source>
</evidence>
<proteinExistence type="predicted"/>
<reference evidence="1 2" key="1">
    <citation type="journal article" date="2014" name="FEMS Microbiol. Lett.">
        <title>Draft genome sequences of three Holospora species (Holospora obtusa, Holospora undulata, and Holospora elegans), endonuclear symbiotic bacteria of the ciliate Paramecium caudatum.</title>
        <authorList>
            <person name="Dohra H."/>
            <person name="Tanaka K."/>
            <person name="Suzuki T."/>
            <person name="Fujishima M."/>
            <person name="Suzuki H."/>
        </authorList>
    </citation>
    <scope>NUCLEOTIDE SEQUENCE [LARGE SCALE GENOMIC DNA]</scope>
    <source>
        <strain evidence="1 2">E1</strain>
    </source>
</reference>
<protein>
    <submittedName>
        <fullName evidence="1">Uncharacterized protein</fullName>
    </submittedName>
</protein>
<dbReference type="RefSeq" id="WP_035545301.1">
    <property type="nucleotide sequence ID" value="NZ_BAUP01000117.1"/>
</dbReference>
<comment type="caution">
    <text evidence="1">The sequence shown here is derived from an EMBL/GenBank/DDBJ whole genome shotgun (WGS) entry which is preliminary data.</text>
</comment>
<dbReference type="Proteomes" id="UP000024842">
    <property type="component" value="Unassembled WGS sequence"/>
</dbReference>
<evidence type="ECO:0000313" key="2">
    <source>
        <dbReference type="Proteomes" id="UP000024842"/>
    </source>
</evidence>
<accession>A0A023DZU6</accession>
<gene>
    <name evidence="1" type="ORF">HE1_00935</name>
</gene>
<organism evidence="1 2">
    <name type="scientific">Holospora elegans E1</name>
    <dbReference type="NCBI Taxonomy" id="1427503"/>
    <lineage>
        <taxon>Bacteria</taxon>
        <taxon>Pseudomonadati</taxon>
        <taxon>Pseudomonadota</taxon>
        <taxon>Alphaproteobacteria</taxon>
        <taxon>Holosporales</taxon>
        <taxon>Holosporaceae</taxon>
        <taxon>Holospora</taxon>
    </lineage>
</organism>
<sequence length="72" mass="7930">MGCNQGRSPVCKGCSIAITQESRGKNLAFGDFKSTHSLKSKNEWKSVSKILASDADKKYAMTDFCLPSTRLR</sequence>